<evidence type="ECO:0000313" key="9">
    <source>
        <dbReference type="EMBL" id="KIN10884.1"/>
    </source>
</evidence>
<feature type="domain" description="Mce/MlaD" evidence="8">
    <location>
        <begin position="288"/>
        <end position="390"/>
    </location>
</feature>
<dbReference type="NCBIfam" id="NF008070">
    <property type="entry name" value="PRK10807.1"/>
    <property type="match status" value="1"/>
</dbReference>
<organism evidence="9 10">
    <name type="scientific">Vibrio mytili</name>
    <dbReference type="NCBI Taxonomy" id="50718"/>
    <lineage>
        <taxon>Bacteria</taxon>
        <taxon>Pseudomonadati</taxon>
        <taxon>Pseudomonadota</taxon>
        <taxon>Gammaproteobacteria</taxon>
        <taxon>Vibrionales</taxon>
        <taxon>Vibrionaceae</taxon>
        <taxon>Vibrio</taxon>
    </lineage>
</organism>
<evidence type="ECO:0000256" key="5">
    <source>
        <dbReference type="ARBA" id="ARBA00022989"/>
    </source>
</evidence>
<dbReference type="InterPro" id="IPR003399">
    <property type="entry name" value="Mce/MlaD"/>
</dbReference>
<dbReference type="PANTHER" id="PTHR30462:SF2">
    <property type="entry name" value="INTERMEMBRANE TRANSPORT PROTEIN PQIB"/>
    <property type="match status" value="1"/>
</dbReference>
<accession>A0A0C3DHK6</accession>
<dbReference type="STRING" id="50718.SU60_10280"/>
<evidence type="ECO:0000256" key="4">
    <source>
        <dbReference type="ARBA" id="ARBA00022692"/>
    </source>
</evidence>
<evidence type="ECO:0000256" key="6">
    <source>
        <dbReference type="ARBA" id="ARBA00023136"/>
    </source>
</evidence>
<dbReference type="RefSeq" id="WP_041155432.1">
    <property type="nucleotide sequence ID" value="NZ_CBCRVP010000005.1"/>
</dbReference>
<proteinExistence type="predicted"/>
<comment type="subcellular location">
    <subcellularLocation>
        <location evidence="1">Cell inner membrane</location>
    </subcellularLocation>
</comment>
<reference evidence="9 10" key="1">
    <citation type="submission" date="2015-01" db="EMBL/GenBank/DDBJ databases">
        <title>Draft genome of Vibrio mytili type strain CAIM 528.</title>
        <authorList>
            <person name="Gonzalez-Castillo A."/>
            <person name="Gomez-Gil B."/>
            <person name="Enciso-Ibarra J."/>
        </authorList>
    </citation>
    <scope>NUCLEOTIDE SEQUENCE [LARGE SCALE GENOMIC DNA]</scope>
    <source>
        <strain evidence="9 10">CAIM 528</strain>
    </source>
</reference>
<dbReference type="PANTHER" id="PTHR30462">
    <property type="entry name" value="INTERMEMBRANE TRANSPORT PROTEIN PQIB-RELATED"/>
    <property type="match status" value="1"/>
</dbReference>
<evidence type="ECO:0000259" key="8">
    <source>
        <dbReference type="Pfam" id="PF02470"/>
    </source>
</evidence>
<dbReference type="InterPro" id="IPR051800">
    <property type="entry name" value="PqiA-PqiB_transport"/>
</dbReference>
<dbReference type="AlphaFoldDB" id="A0A0C3DHK6"/>
<evidence type="ECO:0000256" key="3">
    <source>
        <dbReference type="ARBA" id="ARBA00022519"/>
    </source>
</evidence>
<evidence type="ECO:0000256" key="2">
    <source>
        <dbReference type="ARBA" id="ARBA00022475"/>
    </source>
</evidence>
<name>A0A0C3DHK6_9VIBR</name>
<keyword evidence="3" id="KW-0997">Cell inner membrane</keyword>
<dbReference type="GO" id="GO:0005886">
    <property type="term" value="C:plasma membrane"/>
    <property type="evidence" value="ECO:0007669"/>
    <property type="project" value="UniProtKB-SubCell"/>
</dbReference>
<dbReference type="OrthoDB" id="9806984at2"/>
<evidence type="ECO:0000256" key="7">
    <source>
        <dbReference type="SAM" id="Phobius"/>
    </source>
</evidence>
<feature type="domain" description="Mce/MlaD" evidence="8">
    <location>
        <begin position="158"/>
        <end position="218"/>
    </location>
</feature>
<sequence>MSDENNVTAQIKPQKQISTIWIIPILALAMGVWMLFQYINSTGPEITLKLPTADGIEVGKTEIRALNVKVGLITEVTLSEDYDHIIAKAEMTKDAARMLREDSMFWVVKPRIGREGVSGLETLLSGAYIQLQPGKAKEEKTQFTVLDVPPVASPDAKGLRVVLTHREAGKLSVGDPVIYKGFTVGRVEKTRFDVDTRHALYQLFIFKPYDSLVHERTKFWMDSGVDLQLNAEGFEVKFGSLESLITGGVTFDTGPGLEPGKPLTEDLTNFRLYDDVKQLREGMYDDYIEFVMFFDESVRGLKRQAPVEYRGLRIGTVMRVPMRLPTPDENFSAQKIPVLVRIELGRVYGDFQSAAMPKFKQKLKEEFAKGLRATLKTGNLLTGALYIDTDFYPDDDKYVPSNFEGIEEFPTKRGGFAQVQRQVNEFLNKINNLPMEQTLTSLNATLKTSERTLASAERVASKVDKLLSQKDTQAIPADIRESLRQLQKTLDGYGPNSTMYNDMNDTMKELEKVLTEFKPVLKQLNEKPNSLVFGEDDVSDPIPVRGQQ</sequence>
<keyword evidence="10" id="KW-1185">Reference proteome</keyword>
<keyword evidence="6 7" id="KW-0472">Membrane</keyword>
<evidence type="ECO:0000313" key="10">
    <source>
        <dbReference type="Proteomes" id="UP000031977"/>
    </source>
</evidence>
<evidence type="ECO:0000256" key="1">
    <source>
        <dbReference type="ARBA" id="ARBA00004533"/>
    </source>
</evidence>
<comment type="caution">
    <text evidence="9">The sequence shown here is derived from an EMBL/GenBank/DDBJ whole genome shotgun (WGS) entry which is preliminary data.</text>
</comment>
<feature type="domain" description="Mce/MlaD" evidence="8">
    <location>
        <begin position="43"/>
        <end position="134"/>
    </location>
</feature>
<keyword evidence="4 7" id="KW-0812">Transmembrane</keyword>
<feature type="transmembrane region" description="Helical" evidence="7">
    <location>
        <begin position="20"/>
        <end position="39"/>
    </location>
</feature>
<dbReference type="Pfam" id="PF02470">
    <property type="entry name" value="MlaD"/>
    <property type="match status" value="3"/>
</dbReference>
<gene>
    <name evidence="9" type="ORF">SU60_10280</name>
</gene>
<dbReference type="Proteomes" id="UP000031977">
    <property type="component" value="Unassembled WGS sequence"/>
</dbReference>
<keyword evidence="2" id="KW-1003">Cell membrane</keyword>
<protein>
    <submittedName>
        <fullName evidence="9">Paraquat-inducible protein B</fullName>
    </submittedName>
</protein>
<dbReference type="EMBL" id="JXOK01000037">
    <property type="protein sequence ID" value="KIN10884.1"/>
    <property type="molecule type" value="Genomic_DNA"/>
</dbReference>
<keyword evidence="5 7" id="KW-1133">Transmembrane helix</keyword>